<protein>
    <recommendedName>
        <fullName evidence="3">Aminoglycoside phosphotransferase domain-containing protein</fullName>
    </recommendedName>
</protein>
<evidence type="ECO:0008006" key="3">
    <source>
        <dbReference type="Google" id="ProtNLM"/>
    </source>
</evidence>
<dbReference type="OrthoDB" id="5412996at2759"/>
<gene>
    <name evidence="1" type="ORF">CTA1_7307</name>
</gene>
<name>A0A4U6XBM2_9PEZI</name>
<evidence type="ECO:0000313" key="2">
    <source>
        <dbReference type="Proteomes" id="UP000310108"/>
    </source>
</evidence>
<organism evidence="1 2">
    <name type="scientific">Colletotrichum tanaceti</name>
    <dbReference type="NCBI Taxonomy" id="1306861"/>
    <lineage>
        <taxon>Eukaryota</taxon>
        <taxon>Fungi</taxon>
        <taxon>Dikarya</taxon>
        <taxon>Ascomycota</taxon>
        <taxon>Pezizomycotina</taxon>
        <taxon>Sordariomycetes</taxon>
        <taxon>Hypocreomycetidae</taxon>
        <taxon>Glomerellales</taxon>
        <taxon>Glomerellaceae</taxon>
        <taxon>Colletotrichum</taxon>
        <taxon>Colletotrichum destructivum species complex</taxon>
    </lineage>
</organism>
<dbReference type="AlphaFoldDB" id="A0A4U6XBM2"/>
<sequence length="305" mass="35232">MSARQDSDNLAWDRSDELWDEAVKQVRLSPYCRKIESFAEGILGVPAKLKTPLIIGGFNVLYPIQIQGSSCGFLVCQPLPNQAVFPKEKTLAKAATAIYITQHTQLLVPKVFYYSVDPSCDDLRPANVLVNDNNSVLGVIDWEFAYAALTQFILDSPWWLLLDKPEAWDGSIEEWTSIYEVRLQAWLRALEEAERELEPGSFLLSAYMRESWETGRFWLDYAAMRSWAFDTVYWTYLDERFFGERGEAGVRAGELWKTRVHLLSEEERAAMEPLVQIKMDESKERVLVDWDDEEATRRLSSFLFD</sequence>
<dbReference type="InterPro" id="IPR011009">
    <property type="entry name" value="Kinase-like_dom_sf"/>
</dbReference>
<accession>A0A4U6XBM2</accession>
<dbReference type="Proteomes" id="UP000310108">
    <property type="component" value="Unassembled WGS sequence"/>
</dbReference>
<evidence type="ECO:0000313" key="1">
    <source>
        <dbReference type="EMBL" id="TKW52774.1"/>
    </source>
</evidence>
<proteinExistence type="predicted"/>
<comment type="caution">
    <text evidence="1">The sequence shown here is derived from an EMBL/GenBank/DDBJ whole genome shotgun (WGS) entry which is preliminary data.</text>
</comment>
<dbReference type="SUPFAM" id="SSF56112">
    <property type="entry name" value="Protein kinase-like (PK-like)"/>
    <property type="match status" value="1"/>
</dbReference>
<keyword evidence="2" id="KW-1185">Reference proteome</keyword>
<dbReference type="EMBL" id="PJEX01000222">
    <property type="protein sequence ID" value="TKW52774.1"/>
    <property type="molecule type" value="Genomic_DNA"/>
</dbReference>
<reference evidence="1 2" key="1">
    <citation type="journal article" date="2019" name="PLoS ONE">
        <title>Comparative genome analysis indicates high evolutionary potential of pathogenicity genes in Colletotrichum tanaceti.</title>
        <authorList>
            <person name="Lelwala R.V."/>
            <person name="Korhonen P.K."/>
            <person name="Young N.D."/>
            <person name="Scott J.B."/>
            <person name="Ades P.A."/>
            <person name="Gasser R.B."/>
            <person name="Taylor P.W.J."/>
        </authorList>
    </citation>
    <scope>NUCLEOTIDE SEQUENCE [LARGE SCALE GENOMIC DNA]</scope>
    <source>
        <strain evidence="1">BRIP57314</strain>
    </source>
</reference>